<dbReference type="Pfam" id="PF03171">
    <property type="entry name" value="2OG-FeII_Oxy"/>
    <property type="match status" value="1"/>
</dbReference>
<dbReference type="GO" id="GO:0016706">
    <property type="term" value="F:2-oxoglutarate-dependent dioxygenase activity"/>
    <property type="evidence" value="ECO:0007669"/>
    <property type="project" value="UniProtKB-ARBA"/>
</dbReference>
<dbReference type="PANTHER" id="PTHR47991">
    <property type="entry name" value="OXOGLUTARATE/IRON-DEPENDENT DIOXYGENASE"/>
    <property type="match status" value="1"/>
</dbReference>
<evidence type="ECO:0000259" key="6">
    <source>
        <dbReference type="PROSITE" id="PS51471"/>
    </source>
</evidence>
<dbReference type="SUPFAM" id="SSF51197">
    <property type="entry name" value="Clavaminate synthase-like"/>
    <property type="match status" value="1"/>
</dbReference>
<dbReference type="InterPro" id="IPR044861">
    <property type="entry name" value="IPNS-like_FE2OG_OXY"/>
</dbReference>
<evidence type="ECO:0000256" key="1">
    <source>
        <dbReference type="ARBA" id="ARBA00008056"/>
    </source>
</evidence>
<dbReference type="GO" id="GO:0002238">
    <property type="term" value="P:response to molecule of fungal origin"/>
    <property type="evidence" value="ECO:0007669"/>
    <property type="project" value="UniProtKB-ARBA"/>
</dbReference>
<gene>
    <name evidence="7" type="ORF">OLC1_LOCUS6298</name>
</gene>
<dbReference type="PROSITE" id="PS51471">
    <property type="entry name" value="FE2OG_OXY"/>
    <property type="match status" value="1"/>
</dbReference>
<reference evidence="7" key="1">
    <citation type="submission" date="2023-03" db="EMBL/GenBank/DDBJ databases">
        <authorList>
            <person name="Julca I."/>
        </authorList>
    </citation>
    <scope>NUCLEOTIDE SEQUENCE</scope>
</reference>
<dbReference type="InterPro" id="IPR027443">
    <property type="entry name" value="IPNS-like_sf"/>
</dbReference>
<dbReference type="EMBL" id="OX459119">
    <property type="protein sequence ID" value="CAI9095291.1"/>
    <property type="molecule type" value="Genomic_DNA"/>
</dbReference>
<organism evidence="7 8">
    <name type="scientific">Oldenlandia corymbosa var. corymbosa</name>
    <dbReference type="NCBI Taxonomy" id="529605"/>
    <lineage>
        <taxon>Eukaryota</taxon>
        <taxon>Viridiplantae</taxon>
        <taxon>Streptophyta</taxon>
        <taxon>Embryophyta</taxon>
        <taxon>Tracheophyta</taxon>
        <taxon>Spermatophyta</taxon>
        <taxon>Magnoliopsida</taxon>
        <taxon>eudicotyledons</taxon>
        <taxon>Gunneridae</taxon>
        <taxon>Pentapetalae</taxon>
        <taxon>asterids</taxon>
        <taxon>lamiids</taxon>
        <taxon>Gentianales</taxon>
        <taxon>Rubiaceae</taxon>
        <taxon>Rubioideae</taxon>
        <taxon>Spermacoceae</taxon>
        <taxon>Hedyotis-Oldenlandia complex</taxon>
        <taxon>Oldenlandia</taxon>
    </lineage>
</organism>
<evidence type="ECO:0000256" key="4">
    <source>
        <dbReference type="ARBA" id="ARBA00023004"/>
    </source>
</evidence>
<dbReference type="Pfam" id="PF14226">
    <property type="entry name" value="DIOX_N"/>
    <property type="match status" value="1"/>
</dbReference>
<dbReference type="Proteomes" id="UP001161247">
    <property type="component" value="Chromosome 2"/>
</dbReference>
<keyword evidence="4 5" id="KW-0408">Iron</keyword>
<comment type="similarity">
    <text evidence="1 5">Belongs to the iron/ascorbate-dependent oxidoreductase family.</text>
</comment>
<evidence type="ECO:0000256" key="3">
    <source>
        <dbReference type="ARBA" id="ARBA00023002"/>
    </source>
</evidence>
<evidence type="ECO:0000313" key="8">
    <source>
        <dbReference type="Proteomes" id="UP001161247"/>
    </source>
</evidence>
<dbReference type="GO" id="GO:0046872">
    <property type="term" value="F:metal ion binding"/>
    <property type="evidence" value="ECO:0007669"/>
    <property type="project" value="UniProtKB-KW"/>
</dbReference>
<protein>
    <submittedName>
        <fullName evidence="7">OLC1v1031205C1</fullName>
    </submittedName>
</protein>
<sequence length="352" mass="39860">MEVASVNNAKNFPVPNVQELASKTLKDIPNRYIRPEIHADVVSVNESSQIPVIDMSKLAAGNAEYQTEMSRLHQACKEWGYFQLINHGATATIEKMKVDIHEFFKLPLEEKMVYAQIPGSLEGYGQVVAEEDQQLDWNDMLFLCTIPESSRNMRYWPKNPPSFRSNFEEYTLELHRICTSVCELMAKNLGVEFRELACMQDEIEQTVRTTYYPPCPHPDKVIGGTPHSDVTLLTLLVQASEVDGLQIRKNGKWVPVRFLPGAIVVNTGDLMEIMSNGEYESIEHRAVVNSQKERISIAALHRPADEAIIGPLPALLKENGAKYKTIKYADYLQKFFGGKINGRQIIESMKIE</sequence>
<keyword evidence="8" id="KW-1185">Reference proteome</keyword>
<evidence type="ECO:0000256" key="5">
    <source>
        <dbReference type="RuleBase" id="RU003682"/>
    </source>
</evidence>
<evidence type="ECO:0000256" key="2">
    <source>
        <dbReference type="ARBA" id="ARBA00022723"/>
    </source>
</evidence>
<feature type="domain" description="Fe2OG dioxygenase" evidence="6">
    <location>
        <begin position="202"/>
        <end position="303"/>
    </location>
</feature>
<dbReference type="InterPro" id="IPR026992">
    <property type="entry name" value="DIOX_N"/>
</dbReference>
<dbReference type="Gene3D" id="2.60.120.330">
    <property type="entry name" value="B-lactam Antibiotic, Isopenicillin N Synthase, Chain"/>
    <property type="match status" value="1"/>
</dbReference>
<dbReference type="FunFam" id="2.60.120.330:FF:000001">
    <property type="entry name" value="Protein SRG1"/>
    <property type="match status" value="1"/>
</dbReference>
<dbReference type="InterPro" id="IPR050295">
    <property type="entry name" value="Plant_2OG-oxidoreductases"/>
</dbReference>
<name>A0AAV1CHZ3_OLDCO</name>
<accession>A0AAV1CHZ3</accession>
<keyword evidence="3 5" id="KW-0560">Oxidoreductase</keyword>
<keyword evidence="2 5" id="KW-0479">Metal-binding</keyword>
<dbReference type="AlphaFoldDB" id="A0AAV1CHZ3"/>
<dbReference type="InterPro" id="IPR005123">
    <property type="entry name" value="Oxoglu/Fe-dep_dioxygenase_dom"/>
</dbReference>
<dbReference type="GO" id="GO:0009805">
    <property type="term" value="P:coumarin biosynthetic process"/>
    <property type="evidence" value="ECO:0007669"/>
    <property type="project" value="UniProtKB-ARBA"/>
</dbReference>
<evidence type="ECO:0000313" key="7">
    <source>
        <dbReference type="EMBL" id="CAI9095291.1"/>
    </source>
</evidence>
<proteinExistence type="inferred from homology"/>